<dbReference type="Proteomes" id="UP000838686">
    <property type="component" value="Unassembled WGS sequence"/>
</dbReference>
<sequence length="223" mass="24906">MHKIIKVAVLGACIVVLTLTVALAFGNGNIESIIGHGSIKQEESEGNPLSGNKDTLQVDDERANEENLLIESLYSLPLYSTNASENLPKTVGRKELLNKIEGLSKEKKEELLALEKKGQSHFGIFARRTAQIFGEIPENQERVKLSEVRDVISNNDFESSLRDIEKIHGAPDYVGGSGVTIVEFWLDDKGKERISAIIEQGEIYYNQMLDEFTMKQSEKLNKQ</sequence>
<name>A0ABN8G3A3_9BACL</name>
<dbReference type="RefSeq" id="WP_236339245.1">
    <property type="nucleotide sequence ID" value="NZ_CAKMMF010000004.1"/>
</dbReference>
<organism evidence="1 2">
    <name type="scientific">Paenibacillus plantiphilus</name>
    <dbReference type="NCBI Taxonomy" id="2905650"/>
    <lineage>
        <taxon>Bacteria</taxon>
        <taxon>Bacillati</taxon>
        <taxon>Bacillota</taxon>
        <taxon>Bacilli</taxon>
        <taxon>Bacillales</taxon>
        <taxon>Paenibacillaceae</taxon>
        <taxon>Paenibacillus</taxon>
    </lineage>
</organism>
<dbReference type="EMBL" id="CAKMMF010000004">
    <property type="protein sequence ID" value="CAH1197725.1"/>
    <property type="molecule type" value="Genomic_DNA"/>
</dbReference>
<gene>
    <name evidence="1" type="ORF">PAECIP111893_00915</name>
</gene>
<reference evidence="1" key="1">
    <citation type="submission" date="2022-01" db="EMBL/GenBank/DDBJ databases">
        <authorList>
            <person name="Criscuolo A."/>
        </authorList>
    </citation>
    <scope>NUCLEOTIDE SEQUENCE</scope>
    <source>
        <strain evidence="1">CIP111893</strain>
    </source>
</reference>
<accession>A0ABN8G3A3</accession>
<protein>
    <submittedName>
        <fullName evidence="1">Uncharacterized protein</fullName>
    </submittedName>
</protein>
<evidence type="ECO:0000313" key="2">
    <source>
        <dbReference type="Proteomes" id="UP000838686"/>
    </source>
</evidence>
<proteinExistence type="predicted"/>
<keyword evidence="2" id="KW-1185">Reference proteome</keyword>
<evidence type="ECO:0000313" key="1">
    <source>
        <dbReference type="EMBL" id="CAH1197725.1"/>
    </source>
</evidence>
<comment type="caution">
    <text evidence="1">The sequence shown here is derived from an EMBL/GenBank/DDBJ whole genome shotgun (WGS) entry which is preliminary data.</text>
</comment>